<keyword evidence="4" id="KW-1133">Transmembrane helix</keyword>
<accession>A0ABN0WM59</accession>
<dbReference type="InterPro" id="IPR003594">
    <property type="entry name" value="HATPase_dom"/>
</dbReference>
<dbReference type="InterPro" id="IPR004358">
    <property type="entry name" value="Sig_transdc_His_kin-like_C"/>
</dbReference>
<dbReference type="Pfam" id="PF02518">
    <property type="entry name" value="HATPase_c"/>
    <property type="match status" value="1"/>
</dbReference>
<dbReference type="Proteomes" id="UP001501757">
    <property type="component" value="Unassembled WGS sequence"/>
</dbReference>
<dbReference type="Gene3D" id="3.30.450.20">
    <property type="entry name" value="PAS domain"/>
    <property type="match status" value="1"/>
</dbReference>
<dbReference type="PRINTS" id="PR00344">
    <property type="entry name" value="BCTRLSENSOR"/>
</dbReference>
<dbReference type="RefSeq" id="WP_343840829.1">
    <property type="nucleotide sequence ID" value="NZ_BAAAEI010000002.1"/>
</dbReference>
<dbReference type="SUPFAM" id="SSF55874">
    <property type="entry name" value="ATPase domain of HSP90 chaperone/DNA topoisomerase II/histidine kinase"/>
    <property type="match status" value="1"/>
</dbReference>
<gene>
    <name evidence="6" type="ORF">GCM10009092_02630</name>
</gene>
<keyword evidence="4" id="KW-0812">Transmembrane</keyword>
<evidence type="ECO:0000313" key="6">
    <source>
        <dbReference type="EMBL" id="GAA0341577.1"/>
    </source>
</evidence>
<keyword evidence="4" id="KW-0472">Membrane</keyword>
<evidence type="ECO:0000256" key="3">
    <source>
        <dbReference type="SAM" id="Coils"/>
    </source>
</evidence>
<dbReference type="Gene3D" id="1.10.287.130">
    <property type="match status" value="1"/>
</dbReference>
<organism evidence="6 7">
    <name type="scientific">Bowmanella denitrificans</name>
    <dbReference type="NCBI Taxonomy" id="366582"/>
    <lineage>
        <taxon>Bacteria</taxon>
        <taxon>Pseudomonadati</taxon>
        <taxon>Pseudomonadota</taxon>
        <taxon>Gammaproteobacteria</taxon>
        <taxon>Alteromonadales</taxon>
        <taxon>Alteromonadaceae</taxon>
        <taxon>Bowmanella</taxon>
    </lineage>
</organism>
<protein>
    <recommendedName>
        <fullName evidence="2">histidine kinase</fullName>
        <ecNumber evidence="2">2.7.13.3</ecNumber>
    </recommendedName>
</protein>
<dbReference type="InterPro" id="IPR005467">
    <property type="entry name" value="His_kinase_dom"/>
</dbReference>
<evidence type="ECO:0000313" key="7">
    <source>
        <dbReference type="Proteomes" id="UP001501757"/>
    </source>
</evidence>
<feature type="coiled-coil region" evidence="3">
    <location>
        <begin position="399"/>
        <end position="455"/>
    </location>
</feature>
<dbReference type="SMART" id="SM00387">
    <property type="entry name" value="HATPase_c"/>
    <property type="match status" value="1"/>
</dbReference>
<evidence type="ECO:0000259" key="5">
    <source>
        <dbReference type="PROSITE" id="PS50109"/>
    </source>
</evidence>
<keyword evidence="3" id="KW-0175">Coiled coil</keyword>
<dbReference type="PROSITE" id="PS50109">
    <property type="entry name" value="HIS_KIN"/>
    <property type="match status" value="1"/>
</dbReference>
<dbReference type="PANTHER" id="PTHR43065">
    <property type="entry name" value="SENSOR HISTIDINE KINASE"/>
    <property type="match status" value="1"/>
</dbReference>
<sequence>MNIKTRILVFIVLFEIIAYSTLQLVNHYLYVREMDTLRNSQIQSVLQSSVVKVDNVLRRMEQKATELAIAGEQLYRLKQQQLLSTQAATAYAKKLLTDSFTSFEQALGGGIWYEPFVFDQNERYYGPYVFRKLGAVAFSWELSTAEYDYHQQDWYRLAVNSHWGARQQRFRPMLWTSPYVDDAGSLSPMMTVDCVMFDDQRRPIGMSTVDWSLDELTHFLDAVKVTPNAFPFFVHRDSGLLLSYPRDPAKVMTQAHLLPELNAVLQDRQTSLIKQISDLQLGNTSYELYYFYTEDGFLFGSLVPGTDLRRDINSISRMILLYGTLAGLAFILLMFLVLHWLFRPFDAVLKTIRESVTYCGNENKVRLKQIEYRSHNEFSPIVKAMNDIYLQVQEHVQQVEETNLRLIASKQKIVQLNAELEQKVETRTAEVQQKNLKLTESLERLKRTQQQLIENEKHAALGRLVAGVAHHINTPLGVCVTAASFLSVEVRATFEKAMNGQIGKRAFEQAMDKIVESTELLQLNLDRASNLISSFKLVAVDQSNENQRLFNVGDYINKILLSMRSKFEQTAHQITLNCPPDLNLYSHPGALTQILANLIDNALTHAFSVEKPGKIEINISEQSDHIQMLVADNGKGMSEEIRERVFDPFFTTKLEQLSNGLGLHVVYNIVVQQLNGRIECQSQVGVGTKFIIIIPKTPEPGRLA</sequence>
<dbReference type="EC" id="2.7.13.3" evidence="2"/>
<dbReference type="PANTHER" id="PTHR43065:SF47">
    <property type="match status" value="1"/>
</dbReference>
<dbReference type="EMBL" id="BAAAEI010000002">
    <property type="protein sequence ID" value="GAA0341577.1"/>
    <property type="molecule type" value="Genomic_DNA"/>
</dbReference>
<feature type="transmembrane region" description="Helical" evidence="4">
    <location>
        <begin position="6"/>
        <end position="31"/>
    </location>
</feature>
<keyword evidence="7" id="KW-1185">Reference proteome</keyword>
<name>A0ABN0WM59_9ALTE</name>
<dbReference type="Pfam" id="PF22673">
    <property type="entry name" value="MCP-like_PDC_1"/>
    <property type="match status" value="1"/>
</dbReference>
<comment type="catalytic activity">
    <reaction evidence="1">
        <text>ATP + protein L-histidine = ADP + protein N-phospho-L-histidine.</text>
        <dbReference type="EC" id="2.7.13.3"/>
    </reaction>
</comment>
<feature type="transmembrane region" description="Helical" evidence="4">
    <location>
        <begin position="319"/>
        <end position="342"/>
    </location>
</feature>
<dbReference type="InterPro" id="IPR036890">
    <property type="entry name" value="HATPase_C_sf"/>
</dbReference>
<dbReference type="CDD" id="cd12913">
    <property type="entry name" value="PDC1_MCP_like"/>
    <property type="match status" value="1"/>
</dbReference>
<feature type="domain" description="Histidine kinase" evidence="5">
    <location>
        <begin position="467"/>
        <end position="698"/>
    </location>
</feature>
<proteinExistence type="predicted"/>
<evidence type="ECO:0000256" key="1">
    <source>
        <dbReference type="ARBA" id="ARBA00000085"/>
    </source>
</evidence>
<evidence type="ECO:0000256" key="2">
    <source>
        <dbReference type="ARBA" id="ARBA00012438"/>
    </source>
</evidence>
<reference evidence="6 7" key="1">
    <citation type="journal article" date="2019" name="Int. J. Syst. Evol. Microbiol.">
        <title>The Global Catalogue of Microorganisms (GCM) 10K type strain sequencing project: providing services to taxonomists for standard genome sequencing and annotation.</title>
        <authorList>
            <consortium name="The Broad Institute Genomics Platform"/>
            <consortium name="The Broad Institute Genome Sequencing Center for Infectious Disease"/>
            <person name="Wu L."/>
            <person name="Ma J."/>
        </authorList>
    </citation>
    <scope>NUCLEOTIDE SEQUENCE [LARGE SCALE GENOMIC DNA]</scope>
    <source>
        <strain evidence="6 7">JCM 13378</strain>
    </source>
</reference>
<dbReference type="Gene3D" id="3.30.565.10">
    <property type="entry name" value="Histidine kinase-like ATPase, C-terminal domain"/>
    <property type="match status" value="1"/>
</dbReference>
<comment type="caution">
    <text evidence="6">The sequence shown here is derived from an EMBL/GenBank/DDBJ whole genome shotgun (WGS) entry which is preliminary data.</text>
</comment>
<evidence type="ECO:0000256" key="4">
    <source>
        <dbReference type="SAM" id="Phobius"/>
    </source>
</evidence>
<dbReference type="CDD" id="cd00075">
    <property type="entry name" value="HATPase"/>
    <property type="match status" value="1"/>
</dbReference>